<evidence type="ECO:0000313" key="3">
    <source>
        <dbReference type="Proteomes" id="UP000267821"/>
    </source>
</evidence>
<protein>
    <submittedName>
        <fullName evidence="2">Uncharacterized protein</fullName>
    </submittedName>
</protein>
<keyword evidence="3" id="KW-1185">Reference proteome</keyword>
<dbReference type="EMBL" id="ML121549">
    <property type="protein sequence ID" value="RPB22917.1"/>
    <property type="molecule type" value="Genomic_DNA"/>
</dbReference>
<feature type="region of interest" description="Disordered" evidence="1">
    <location>
        <begin position="48"/>
        <end position="67"/>
    </location>
</feature>
<accession>A0A3N4LJ39</accession>
<proteinExistence type="predicted"/>
<feature type="region of interest" description="Disordered" evidence="1">
    <location>
        <begin position="431"/>
        <end position="477"/>
    </location>
</feature>
<dbReference type="AlphaFoldDB" id="A0A3N4LJ39"/>
<evidence type="ECO:0000256" key="1">
    <source>
        <dbReference type="SAM" id="MobiDB-lite"/>
    </source>
</evidence>
<dbReference type="InParanoid" id="A0A3N4LJ39"/>
<dbReference type="Proteomes" id="UP000267821">
    <property type="component" value="Unassembled WGS sequence"/>
</dbReference>
<dbReference type="OrthoDB" id="10382626at2759"/>
<sequence length="477" mass="52405">MEKMKAKINSMSTEVSSCWKEIHKLQDAMKELEDGAFLRGLPAVKPTPAKSCVREDPQTPVTPAGVVPDPQELLQKINEELEYLGGRQRAKRIPEERFWDECTCDLCGKARAGKSAGVTMENVYYGCNSEEEDSKGKGKERATGEEITTTVGDYLAALNLTILDHTVVTNVTPTSPIPQKWRDVYNRSIQGNQRVLEFMRPNGDVVILLIQPNEGVQKLGRRGYGLSDEEPGSPAVGGDSPGINSLEVICPPGPYPRTLEEAFAAIGHPPYHTFDDSFDEMTLLSNIGTRRFTDPVSPKLPVNVNSNVQPFAPYSQVAKCTLPGAELNEVTPFHKADASIKDARKPQEEPMKVIERTPDNVPYYMPRQMEDEADVMQRPADILSFVNEALFKIRDYEVSMKELKTRVAAERALHSDGGLYLASASHLCPQVDTTREPASSPKQTGPKPVEVEEVSDDSSLPGGGDEKASSVDGKSTT</sequence>
<evidence type="ECO:0000313" key="2">
    <source>
        <dbReference type="EMBL" id="RPB22917.1"/>
    </source>
</evidence>
<name>A0A3N4LJ39_9PEZI</name>
<reference evidence="2 3" key="1">
    <citation type="journal article" date="2018" name="Nat. Ecol. Evol.">
        <title>Pezizomycetes genomes reveal the molecular basis of ectomycorrhizal truffle lifestyle.</title>
        <authorList>
            <person name="Murat C."/>
            <person name="Payen T."/>
            <person name="Noel B."/>
            <person name="Kuo A."/>
            <person name="Morin E."/>
            <person name="Chen J."/>
            <person name="Kohler A."/>
            <person name="Krizsan K."/>
            <person name="Balestrini R."/>
            <person name="Da Silva C."/>
            <person name="Montanini B."/>
            <person name="Hainaut M."/>
            <person name="Levati E."/>
            <person name="Barry K.W."/>
            <person name="Belfiori B."/>
            <person name="Cichocki N."/>
            <person name="Clum A."/>
            <person name="Dockter R.B."/>
            <person name="Fauchery L."/>
            <person name="Guy J."/>
            <person name="Iotti M."/>
            <person name="Le Tacon F."/>
            <person name="Lindquist E.A."/>
            <person name="Lipzen A."/>
            <person name="Malagnac F."/>
            <person name="Mello A."/>
            <person name="Molinier V."/>
            <person name="Miyauchi S."/>
            <person name="Poulain J."/>
            <person name="Riccioni C."/>
            <person name="Rubini A."/>
            <person name="Sitrit Y."/>
            <person name="Splivallo R."/>
            <person name="Traeger S."/>
            <person name="Wang M."/>
            <person name="Zifcakova L."/>
            <person name="Wipf D."/>
            <person name="Zambonelli A."/>
            <person name="Paolocci F."/>
            <person name="Nowrousian M."/>
            <person name="Ottonello S."/>
            <person name="Baldrian P."/>
            <person name="Spatafora J.W."/>
            <person name="Henrissat B."/>
            <person name="Nagy L.G."/>
            <person name="Aury J.M."/>
            <person name="Wincker P."/>
            <person name="Grigoriev I.V."/>
            <person name="Bonfante P."/>
            <person name="Martin F.M."/>
        </authorList>
    </citation>
    <scope>NUCLEOTIDE SEQUENCE [LARGE SCALE GENOMIC DNA]</scope>
    <source>
        <strain evidence="2 3">ATCC MYA-4762</strain>
    </source>
</reference>
<organism evidence="2 3">
    <name type="scientific">Terfezia boudieri ATCC MYA-4762</name>
    <dbReference type="NCBI Taxonomy" id="1051890"/>
    <lineage>
        <taxon>Eukaryota</taxon>
        <taxon>Fungi</taxon>
        <taxon>Dikarya</taxon>
        <taxon>Ascomycota</taxon>
        <taxon>Pezizomycotina</taxon>
        <taxon>Pezizomycetes</taxon>
        <taxon>Pezizales</taxon>
        <taxon>Pezizaceae</taxon>
        <taxon>Terfezia</taxon>
    </lineage>
</organism>
<gene>
    <name evidence="2" type="ORF">L211DRAFT_311816</name>
</gene>